<dbReference type="Proteomes" id="UP001597260">
    <property type="component" value="Unassembled WGS sequence"/>
</dbReference>
<evidence type="ECO:0000313" key="4">
    <source>
        <dbReference type="Proteomes" id="UP001597260"/>
    </source>
</evidence>
<evidence type="ECO:0000256" key="2">
    <source>
        <dbReference type="RuleBase" id="RU366034"/>
    </source>
</evidence>
<keyword evidence="1 2" id="KW-0456">Lyase</keyword>
<comment type="cofactor">
    <cofactor evidence="2">
        <name>Mg(2+)</name>
        <dbReference type="ChEBI" id="CHEBI:18420"/>
    </cofactor>
</comment>
<dbReference type="SUPFAM" id="SSF48576">
    <property type="entry name" value="Terpenoid synthases"/>
    <property type="match status" value="1"/>
</dbReference>
<dbReference type="EMBL" id="JBHTMP010000062">
    <property type="protein sequence ID" value="MFD1324931.1"/>
    <property type="molecule type" value="Genomic_DNA"/>
</dbReference>
<comment type="caution">
    <text evidence="3">The sequence shown here is derived from an EMBL/GenBank/DDBJ whole genome shotgun (WGS) entry which is preliminary data.</text>
</comment>
<dbReference type="Gene3D" id="1.10.600.10">
    <property type="entry name" value="Farnesyl Diphosphate Synthase"/>
    <property type="match status" value="1"/>
</dbReference>
<sequence>MRAFVTATLIGPPFSPQVNPHAAAIGEQSTRWAEEFGLVASAAEANRLNRANAADLAARACPDADPDRLALLTDLVTWLFTFDDRCDDDGLGADPARLSPAVAQLLDVLDLMGGAAPAELLSTVGPTGVALHDLCGRARQLGHPRLLTRFARQLRNYLLALLWEAANRERRRVPAVSEYVQMRRHTGAVYPSFTLTDIAHGALPTDERLAHPDLSTLDALAADLVCWCNDAFSYDKERRITADGHNLTTAIAYETGQDEKAALAETVGRFNAGLEAYVELEATVLAGDDPDVARFAAARRCWIRGTYDWSMGASRYH</sequence>
<accession>A0ABW3YKG4</accession>
<reference evidence="4" key="1">
    <citation type="journal article" date="2019" name="Int. J. Syst. Evol. Microbiol.">
        <title>The Global Catalogue of Microorganisms (GCM) 10K type strain sequencing project: providing services to taxonomists for standard genome sequencing and annotation.</title>
        <authorList>
            <consortium name="The Broad Institute Genomics Platform"/>
            <consortium name="The Broad Institute Genome Sequencing Center for Infectious Disease"/>
            <person name="Wu L."/>
            <person name="Ma J."/>
        </authorList>
    </citation>
    <scope>NUCLEOTIDE SEQUENCE [LARGE SCALE GENOMIC DNA]</scope>
    <source>
        <strain evidence="4">JCM 31037</strain>
    </source>
</reference>
<dbReference type="SFLD" id="SFLDG01020">
    <property type="entry name" value="Terpene_Cyclase_Like_2"/>
    <property type="match status" value="1"/>
</dbReference>
<comment type="similarity">
    <text evidence="2">Belongs to the terpene synthase family.</text>
</comment>
<dbReference type="PANTHER" id="PTHR35201:SF4">
    <property type="entry name" value="BETA-PINACENE SYNTHASE-RELATED"/>
    <property type="match status" value="1"/>
</dbReference>
<dbReference type="RefSeq" id="WP_377576384.1">
    <property type="nucleotide sequence ID" value="NZ_JBHTMP010000062.1"/>
</dbReference>
<dbReference type="EC" id="4.2.3.-" evidence="2"/>
<dbReference type="SFLD" id="SFLDS00005">
    <property type="entry name" value="Isoprenoid_Synthase_Type_I"/>
    <property type="match status" value="1"/>
</dbReference>
<dbReference type="InterPro" id="IPR008949">
    <property type="entry name" value="Isoprenoid_synthase_dom_sf"/>
</dbReference>
<dbReference type="PANTHER" id="PTHR35201">
    <property type="entry name" value="TERPENE SYNTHASE"/>
    <property type="match status" value="1"/>
</dbReference>
<dbReference type="InterPro" id="IPR034686">
    <property type="entry name" value="Terpene_cyclase-like_2"/>
</dbReference>
<keyword evidence="4" id="KW-1185">Reference proteome</keyword>
<name>A0ABW3YKG4_9ACTN</name>
<organism evidence="3 4">
    <name type="scientific">Micromonospora sonneratiae</name>
    <dbReference type="NCBI Taxonomy" id="1184706"/>
    <lineage>
        <taxon>Bacteria</taxon>
        <taxon>Bacillati</taxon>
        <taxon>Actinomycetota</taxon>
        <taxon>Actinomycetes</taxon>
        <taxon>Micromonosporales</taxon>
        <taxon>Micromonosporaceae</taxon>
        <taxon>Micromonospora</taxon>
    </lineage>
</organism>
<evidence type="ECO:0000313" key="3">
    <source>
        <dbReference type="EMBL" id="MFD1324931.1"/>
    </source>
</evidence>
<protein>
    <recommendedName>
        <fullName evidence="2">Terpene synthase</fullName>
        <ecNumber evidence="2">4.2.3.-</ecNumber>
    </recommendedName>
</protein>
<keyword evidence="2" id="KW-0479">Metal-binding</keyword>
<proteinExistence type="inferred from homology"/>
<dbReference type="Pfam" id="PF19086">
    <property type="entry name" value="Terpene_syn_C_2"/>
    <property type="match status" value="1"/>
</dbReference>
<keyword evidence="2" id="KW-0460">Magnesium</keyword>
<gene>
    <name evidence="3" type="ORF">ACFQ4H_27985</name>
</gene>
<evidence type="ECO:0000256" key="1">
    <source>
        <dbReference type="ARBA" id="ARBA00023239"/>
    </source>
</evidence>